<gene>
    <name evidence="6" type="ORF">ACFSW7_10430</name>
</gene>
<evidence type="ECO:0000256" key="1">
    <source>
        <dbReference type="ARBA" id="ARBA00009437"/>
    </source>
</evidence>
<dbReference type="Pfam" id="PF03466">
    <property type="entry name" value="LysR_substrate"/>
    <property type="match status" value="1"/>
</dbReference>
<comment type="similarity">
    <text evidence="1">Belongs to the LysR transcriptional regulatory family.</text>
</comment>
<keyword evidence="4" id="KW-0804">Transcription</keyword>
<keyword evidence="7" id="KW-1185">Reference proteome</keyword>
<dbReference type="Proteomes" id="UP001597492">
    <property type="component" value="Unassembled WGS sequence"/>
</dbReference>
<proteinExistence type="inferred from homology"/>
<evidence type="ECO:0000313" key="7">
    <source>
        <dbReference type="Proteomes" id="UP001597492"/>
    </source>
</evidence>
<keyword evidence="3" id="KW-0238">DNA-binding</keyword>
<reference evidence="7" key="1">
    <citation type="journal article" date="2019" name="Int. J. Syst. Evol. Microbiol.">
        <title>The Global Catalogue of Microorganisms (GCM) 10K type strain sequencing project: providing services to taxonomists for standard genome sequencing and annotation.</title>
        <authorList>
            <consortium name="The Broad Institute Genomics Platform"/>
            <consortium name="The Broad Institute Genome Sequencing Center for Infectious Disease"/>
            <person name="Wu L."/>
            <person name="Ma J."/>
        </authorList>
    </citation>
    <scope>NUCLEOTIDE SEQUENCE [LARGE SCALE GENOMIC DNA]</scope>
    <source>
        <strain evidence="7">TISTR 1514</strain>
    </source>
</reference>
<dbReference type="CDD" id="cd08414">
    <property type="entry name" value="PBP2_LTTR_aromatics_like"/>
    <property type="match status" value="1"/>
</dbReference>
<dbReference type="PRINTS" id="PR00039">
    <property type="entry name" value="HTHLYSR"/>
</dbReference>
<comment type="caution">
    <text evidence="6">The sequence shown here is derived from an EMBL/GenBank/DDBJ whole genome shotgun (WGS) entry which is preliminary data.</text>
</comment>
<protein>
    <submittedName>
        <fullName evidence="6">LysR family transcriptional regulator</fullName>
    </submittedName>
</protein>
<dbReference type="Gene3D" id="1.10.10.10">
    <property type="entry name" value="Winged helix-like DNA-binding domain superfamily/Winged helix DNA-binding domain"/>
    <property type="match status" value="1"/>
</dbReference>
<dbReference type="InterPro" id="IPR036390">
    <property type="entry name" value="WH_DNA-bd_sf"/>
</dbReference>
<sequence length="294" mass="32027">MELRQLRYFSVLAEELHFGRAAERLHMSQPPLSVQLRKLEDDLGVSLLDRSTRRVELTAAGLELQQRLAQVLPLLDEALTGLDEVRLGMRGRVSIGFVSSASYTVLPAGLRRFRELRPHVEPRLQPLTTSEQIERVQEGQLDVGVVRDPAESALYASTPLRSERLVVCVPRDHALAAADLVTPAEVVAHPLIGYPRHLMAGFVDLVHAALAAARAQLRYAHKVVHEETALGFVAAGEGLTVLPETVREQLPASIRAVPIDTELRSRLVAVTAPSGGESSAATAFVECLVESARG</sequence>
<dbReference type="PROSITE" id="PS50931">
    <property type="entry name" value="HTH_LYSR"/>
    <property type="match status" value="1"/>
</dbReference>
<evidence type="ECO:0000256" key="2">
    <source>
        <dbReference type="ARBA" id="ARBA00023015"/>
    </source>
</evidence>
<evidence type="ECO:0000259" key="5">
    <source>
        <dbReference type="PROSITE" id="PS50931"/>
    </source>
</evidence>
<dbReference type="PANTHER" id="PTHR30346">
    <property type="entry name" value="TRANSCRIPTIONAL DUAL REGULATOR HCAR-RELATED"/>
    <property type="match status" value="1"/>
</dbReference>
<accession>A0ABW5UYL2</accession>
<dbReference type="SUPFAM" id="SSF46785">
    <property type="entry name" value="Winged helix' DNA-binding domain"/>
    <property type="match status" value="1"/>
</dbReference>
<dbReference type="InterPro" id="IPR036388">
    <property type="entry name" value="WH-like_DNA-bd_sf"/>
</dbReference>
<dbReference type="InterPro" id="IPR000847">
    <property type="entry name" value="LysR_HTH_N"/>
</dbReference>
<dbReference type="Pfam" id="PF00126">
    <property type="entry name" value="HTH_1"/>
    <property type="match status" value="1"/>
</dbReference>
<evidence type="ECO:0000313" key="6">
    <source>
        <dbReference type="EMBL" id="MFD2758791.1"/>
    </source>
</evidence>
<dbReference type="InterPro" id="IPR005119">
    <property type="entry name" value="LysR_subst-bd"/>
</dbReference>
<name>A0ABW5UYL2_9MICO</name>
<dbReference type="SUPFAM" id="SSF53850">
    <property type="entry name" value="Periplasmic binding protein-like II"/>
    <property type="match status" value="1"/>
</dbReference>
<organism evidence="6 7">
    <name type="scientific">Gulosibacter faecalis</name>
    <dbReference type="NCBI Taxonomy" id="272240"/>
    <lineage>
        <taxon>Bacteria</taxon>
        <taxon>Bacillati</taxon>
        <taxon>Actinomycetota</taxon>
        <taxon>Actinomycetes</taxon>
        <taxon>Micrococcales</taxon>
        <taxon>Microbacteriaceae</taxon>
        <taxon>Gulosibacter</taxon>
    </lineage>
</organism>
<dbReference type="PANTHER" id="PTHR30346:SF28">
    <property type="entry name" value="HTH-TYPE TRANSCRIPTIONAL REGULATOR CYNR"/>
    <property type="match status" value="1"/>
</dbReference>
<feature type="domain" description="HTH lysR-type" evidence="5">
    <location>
        <begin position="1"/>
        <end position="58"/>
    </location>
</feature>
<evidence type="ECO:0000256" key="4">
    <source>
        <dbReference type="ARBA" id="ARBA00023163"/>
    </source>
</evidence>
<dbReference type="RefSeq" id="WP_019619078.1">
    <property type="nucleotide sequence ID" value="NZ_JBHUNE010000007.1"/>
</dbReference>
<keyword evidence="2" id="KW-0805">Transcription regulation</keyword>
<evidence type="ECO:0000256" key="3">
    <source>
        <dbReference type="ARBA" id="ARBA00023125"/>
    </source>
</evidence>
<dbReference type="EMBL" id="JBHUNE010000007">
    <property type="protein sequence ID" value="MFD2758791.1"/>
    <property type="molecule type" value="Genomic_DNA"/>
</dbReference>
<dbReference type="Gene3D" id="3.40.190.10">
    <property type="entry name" value="Periplasmic binding protein-like II"/>
    <property type="match status" value="2"/>
</dbReference>